<reference evidence="12 13" key="1">
    <citation type="journal article" date="2010" name="Nature">
        <title>Metabolic streamlining in an open-ocean nitrogen-fixing cyanobacterium.</title>
        <authorList>
            <person name="Tripp H.J."/>
            <person name="Bench S.R."/>
            <person name="Turk K.A."/>
            <person name="Foster R.A."/>
            <person name="Desany B.A."/>
            <person name="Niazi F."/>
            <person name="Affourtit J.P."/>
            <person name="Zehr J.P."/>
        </authorList>
    </citation>
    <scope>NUCLEOTIDE SEQUENCE [LARGE SCALE GENOMIC DNA]</scope>
    <source>
        <strain evidence="13">ALOHA</strain>
    </source>
</reference>
<dbReference type="GO" id="GO:0004515">
    <property type="term" value="F:nicotinate-nucleotide adenylyltransferase activity"/>
    <property type="evidence" value="ECO:0007669"/>
    <property type="project" value="UniProtKB-EC"/>
</dbReference>
<keyword evidence="7" id="KW-0547">Nucleotide-binding</keyword>
<dbReference type="InterPro" id="IPR014729">
    <property type="entry name" value="Rossmann-like_a/b/a_fold"/>
</dbReference>
<proteinExistence type="predicted"/>
<keyword evidence="4" id="KW-0662">Pyridine nucleotide biosynthesis</keyword>
<dbReference type="EMBL" id="CP001842">
    <property type="protein sequence ID" value="ADB95677.1"/>
    <property type="molecule type" value="Genomic_DNA"/>
</dbReference>
<dbReference type="HOGENOM" id="CLU_069765_3_2_3"/>
<dbReference type="InterPro" id="IPR005248">
    <property type="entry name" value="NadD/NMNAT"/>
</dbReference>
<comment type="pathway">
    <text evidence="2">Cofactor biosynthesis; NAD(+) biosynthesis; deamido-NAD(+) from nicotinate D-ribonucleotide: step 1/1.</text>
</comment>
<evidence type="ECO:0000256" key="10">
    <source>
        <dbReference type="ARBA" id="ARBA00048721"/>
    </source>
</evidence>
<dbReference type="CDD" id="cd02165">
    <property type="entry name" value="NMNAT"/>
    <property type="match status" value="1"/>
</dbReference>
<evidence type="ECO:0000256" key="3">
    <source>
        <dbReference type="ARBA" id="ARBA00012389"/>
    </source>
</evidence>
<dbReference type="InterPro" id="IPR004821">
    <property type="entry name" value="Cyt_trans-like"/>
</dbReference>
<name>D3EQC7_ATETH</name>
<keyword evidence="8" id="KW-0067">ATP-binding</keyword>
<dbReference type="Gene3D" id="3.40.50.620">
    <property type="entry name" value="HUPs"/>
    <property type="match status" value="1"/>
</dbReference>
<dbReference type="RefSeq" id="WP_012954364.1">
    <property type="nucleotide sequence ID" value="NC_013771.1"/>
</dbReference>
<feature type="domain" description="Cytidyltransferase-like" evidence="11">
    <location>
        <begin position="6"/>
        <end position="166"/>
    </location>
</feature>
<evidence type="ECO:0000256" key="6">
    <source>
        <dbReference type="ARBA" id="ARBA00022695"/>
    </source>
</evidence>
<dbReference type="GO" id="GO:0009435">
    <property type="term" value="P:NAD+ biosynthetic process"/>
    <property type="evidence" value="ECO:0007669"/>
    <property type="project" value="UniProtKB-UniPathway"/>
</dbReference>
<organism evidence="13">
    <name type="scientific">Atelocyanobacterium thalassa (isolate ALOHA)</name>
    <dbReference type="NCBI Taxonomy" id="1453429"/>
    <lineage>
        <taxon>Bacteria</taxon>
        <taxon>Bacillati</taxon>
        <taxon>Cyanobacteriota</taxon>
        <taxon>Cyanophyceae</taxon>
        <taxon>Oscillatoriophycideae</taxon>
        <taxon>Chroococcales</taxon>
        <taxon>Aphanothecaceae</taxon>
        <taxon>Candidatus Atelocyanobacterium</taxon>
        <taxon>Candidatus Atelocyanobacterium thalassae</taxon>
    </lineage>
</organism>
<evidence type="ECO:0000259" key="11">
    <source>
        <dbReference type="Pfam" id="PF01467"/>
    </source>
</evidence>
<dbReference type="OrthoDB" id="5295945at2"/>
<dbReference type="KEGG" id="cyu:UCYN_10020"/>
<dbReference type="Proteomes" id="UP000001405">
    <property type="component" value="Chromosome"/>
</dbReference>
<evidence type="ECO:0000256" key="5">
    <source>
        <dbReference type="ARBA" id="ARBA00022679"/>
    </source>
</evidence>
<dbReference type="PANTHER" id="PTHR39321">
    <property type="entry name" value="NICOTINATE-NUCLEOTIDE ADENYLYLTRANSFERASE-RELATED"/>
    <property type="match status" value="1"/>
</dbReference>
<sequence>MNEIALFGTSADPPTAGHQSIISWLSFHYDKVGIWASDNPFKKHQTSLYHRTIMLGLLIDNIYPPRRNIHLSKTLSHHKSLVSVARAKDIWEIQANYTLVIGSDLVKQICQWHHVDKLFSEVFILIILRSGYVIDKLDLQALVELGARYQIVDLNAPGVSSTTYRKYRDKNVLIKSVQDYIIREQLYV</sequence>
<dbReference type="SUPFAM" id="SSF52374">
    <property type="entry name" value="Nucleotidylyl transferase"/>
    <property type="match status" value="1"/>
</dbReference>
<dbReference type="Pfam" id="PF01467">
    <property type="entry name" value="CTP_transf_like"/>
    <property type="match status" value="1"/>
</dbReference>
<protein>
    <recommendedName>
        <fullName evidence="3">nicotinate-nucleotide adenylyltransferase</fullName>
        <ecNumber evidence="3">2.7.7.18</ecNumber>
    </recommendedName>
</protein>
<keyword evidence="6" id="KW-0548">Nucleotidyltransferase</keyword>
<keyword evidence="13" id="KW-1185">Reference proteome</keyword>
<dbReference type="EC" id="2.7.7.18" evidence="3"/>
<evidence type="ECO:0000256" key="2">
    <source>
        <dbReference type="ARBA" id="ARBA00005019"/>
    </source>
</evidence>
<dbReference type="NCBIfam" id="NF000842">
    <property type="entry name" value="PRK00071.2-1"/>
    <property type="match status" value="1"/>
</dbReference>
<evidence type="ECO:0000313" key="12">
    <source>
        <dbReference type="EMBL" id="ADB95677.1"/>
    </source>
</evidence>
<dbReference type="GO" id="GO:0005524">
    <property type="term" value="F:ATP binding"/>
    <property type="evidence" value="ECO:0007669"/>
    <property type="project" value="UniProtKB-KW"/>
</dbReference>
<evidence type="ECO:0000256" key="4">
    <source>
        <dbReference type="ARBA" id="ARBA00022642"/>
    </source>
</evidence>
<keyword evidence="9" id="KW-0520">NAD</keyword>
<comment type="function">
    <text evidence="1">Catalyzes the reversible adenylation of nicotinate mononucleotide (NaMN) to nicotinic acid adenine dinucleotide (NaAD).</text>
</comment>
<dbReference type="PATRIC" id="fig|713887.8.peg.932"/>
<gene>
    <name evidence="12" type="ordered locus">UCYN_10020</name>
</gene>
<dbReference type="AlphaFoldDB" id="D3EQC7"/>
<dbReference type="UniPathway" id="UPA00253">
    <property type="reaction ID" value="UER00332"/>
</dbReference>
<comment type="catalytic activity">
    <reaction evidence="10">
        <text>nicotinate beta-D-ribonucleotide + ATP + H(+) = deamido-NAD(+) + diphosphate</text>
        <dbReference type="Rhea" id="RHEA:22860"/>
        <dbReference type="ChEBI" id="CHEBI:15378"/>
        <dbReference type="ChEBI" id="CHEBI:30616"/>
        <dbReference type="ChEBI" id="CHEBI:33019"/>
        <dbReference type="ChEBI" id="CHEBI:57502"/>
        <dbReference type="ChEBI" id="CHEBI:58437"/>
        <dbReference type="EC" id="2.7.7.18"/>
    </reaction>
</comment>
<evidence type="ECO:0000256" key="1">
    <source>
        <dbReference type="ARBA" id="ARBA00002324"/>
    </source>
</evidence>
<dbReference type="PANTHER" id="PTHR39321:SF3">
    <property type="entry name" value="PHOSPHOPANTETHEINE ADENYLYLTRANSFERASE"/>
    <property type="match status" value="1"/>
</dbReference>
<evidence type="ECO:0000256" key="7">
    <source>
        <dbReference type="ARBA" id="ARBA00022741"/>
    </source>
</evidence>
<dbReference type="STRING" id="1453429.UCYN_10020"/>
<evidence type="ECO:0000256" key="8">
    <source>
        <dbReference type="ARBA" id="ARBA00022840"/>
    </source>
</evidence>
<accession>D3EQC7</accession>
<evidence type="ECO:0000313" key="13">
    <source>
        <dbReference type="Proteomes" id="UP000001405"/>
    </source>
</evidence>
<evidence type="ECO:0000256" key="9">
    <source>
        <dbReference type="ARBA" id="ARBA00023027"/>
    </source>
</evidence>
<keyword evidence="5 12" id="KW-0808">Transferase</keyword>